<feature type="region of interest" description="Disordered" evidence="2">
    <location>
        <begin position="12"/>
        <end position="47"/>
    </location>
</feature>
<keyword evidence="1" id="KW-0175">Coiled coil</keyword>
<dbReference type="EMBL" id="JBHFFA010000004">
    <property type="protein sequence ID" value="KAL2631125.1"/>
    <property type="molecule type" value="Genomic_DNA"/>
</dbReference>
<evidence type="ECO:0000313" key="3">
    <source>
        <dbReference type="EMBL" id="KAL2631125.1"/>
    </source>
</evidence>
<proteinExistence type="predicted"/>
<evidence type="ECO:0000256" key="1">
    <source>
        <dbReference type="SAM" id="Coils"/>
    </source>
</evidence>
<gene>
    <name evidence="3" type="ORF">R1flu_015811</name>
</gene>
<name>A0ABD1YKE3_9MARC</name>
<dbReference type="AlphaFoldDB" id="A0ABD1YKE3"/>
<keyword evidence="4" id="KW-1185">Reference proteome</keyword>
<comment type="caution">
    <text evidence="3">The sequence shown here is derived from an EMBL/GenBank/DDBJ whole genome shotgun (WGS) entry which is preliminary data.</text>
</comment>
<organism evidence="3 4">
    <name type="scientific">Riccia fluitans</name>
    <dbReference type="NCBI Taxonomy" id="41844"/>
    <lineage>
        <taxon>Eukaryota</taxon>
        <taxon>Viridiplantae</taxon>
        <taxon>Streptophyta</taxon>
        <taxon>Embryophyta</taxon>
        <taxon>Marchantiophyta</taxon>
        <taxon>Marchantiopsida</taxon>
        <taxon>Marchantiidae</taxon>
        <taxon>Marchantiales</taxon>
        <taxon>Ricciaceae</taxon>
        <taxon>Riccia</taxon>
    </lineage>
</organism>
<dbReference type="Proteomes" id="UP001605036">
    <property type="component" value="Unassembled WGS sequence"/>
</dbReference>
<evidence type="ECO:0000256" key="2">
    <source>
        <dbReference type="SAM" id="MobiDB-lite"/>
    </source>
</evidence>
<feature type="region of interest" description="Disordered" evidence="2">
    <location>
        <begin position="158"/>
        <end position="180"/>
    </location>
</feature>
<accession>A0ABD1YKE3</accession>
<feature type="coiled-coil region" evidence="1">
    <location>
        <begin position="216"/>
        <end position="250"/>
    </location>
</feature>
<feature type="compositionally biased region" description="Polar residues" evidence="2">
    <location>
        <begin position="14"/>
        <end position="23"/>
    </location>
</feature>
<protein>
    <submittedName>
        <fullName evidence="3">Uncharacterized protein</fullName>
    </submittedName>
</protein>
<reference evidence="3 4" key="1">
    <citation type="submission" date="2024-09" db="EMBL/GenBank/DDBJ databases">
        <title>Chromosome-scale assembly of Riccia fluitans.</title>
        <authorList>
            <person name="Paukszto L."/>
            <person name="Sawicki J."/>
            <person name="Karawczyk K."/>
            <person name="Piernik-Szablinska J."/>
            <person name="Szczecinska M."/>
            <person name="Mazdziarz M."/>
        </authorList>
    </citation>
    <scope>NUCLEOTIDE SEQUENCE [LARGE SCALE GENOMIC DNA]</scope>
    <source>
        <strain evidence="3">Rf_01</strain>
        <tissue evidence="3">Aerial parts of the thallus</tissue>
    </source>
</reference>
<feature type="compositionally biased region" description="Gly residues" evidence="2">
    <location>
        <begin position="30"/>
        <end position="44"/>
    </location>
</feature>
<evidence type="ECO:0000313" key="4">
    <source>
        <dbReference type="Proteomes" id="UP001605036"/>
    </source>
</evidence>
<sequence>MQESVIRQRVMENLASSSSQQSPEELVQGDGFGSQAGQPGGYSSGIGEAERTKEFGHHLVSPDTTRIVYVSRVEVFGFLEAVARDFMLIIWTSRTSRNTDILLHDMEERGLLTRRFFQTHDIERWCQSECVAHKTTREGARGGELYLKSFARSIVRPTEIDRGRPQGRSRSRSTPVDPDRLYSRPRSIEVDLKVLESQQKTCEDLTYHLVEAGATIAAREVELKQKEEEIAALKERLQASEQKLQRKEAKNAWLHEVTSTLTSEIQSLRSERTKVKLTEKVPDWD</sequence>